<sequence length="304" mass="32022">MCIDGTSDAVRSRVAHVHADSGASQEDVPQKARLSRRGLLASGLGAAAVALASGTPAAAAPAGARIRPSHLPHRVVDLTHVFSPDMPTFGNEKPTRENFQPPASPGEFAFYNNRWTFTEHVGTHLDAPGHVIGGGRLSHDIAVAELVAPAVVIDIRAKAARNSDAMVTVDDVHAFERDHGPIQPGTAVLMNSGWASRWAGGDLLFRGTDDPEDVTFSFPGFDAEACDLLVTDRDVIGIGVDTLSTDPGNSTTFPVHEILGRADRWGLEALAGLDQVPPRGATITVGLVPWEEGSGGPCRVVATW</sequence>
<keyword evidence="2" id="KW-1185">Reference proteome</keyword>
<organism evidence="1 2">
    <name type="scientific">Blastococcus mobilis</name>
    <dbReference type="NCBI Taxonomy" id="1938746"/>
    <lineage>
        <taxon>Bacteria</taxon>
        <taxon>Bacillati</taxon>
        <taxon>Actinomycetota</taxon>
        <taxon>Actinomycetes</taxon>
        <taxon>Geodermatophilales</taxon>
        <taxon>Geodermatophilaceae</taxon>
        <taxon>Blastococcus</taxon>
    </lineage>
</organism>
<dbReference type="SUPFAM" id="SSF102198">
    <property type="entry name" value="Putative cyclase"/>
    <property type="match status" value="1"/>
</dbReference>
<dbReference type="AlphaFoldDB" id="A0A239AF73"/>
<reference evidence="1 2" key="1">
    <citation type="submission" date="2017-06" db="EMBL/GenBank/DDBJ databases">
        <authorList>
            <person name="Kim H.J."/>
            <person name="Triplett B.A."/>
        </authorList>
    </citation>
    <scope>NUCLEOTIDE SEQUENCE [LARGE SCALE GENOMIC DNA]</scope>
    <source>
        <strain evidence="1 2">DSM 44272</strain>
    </source>
</reference>
<dbReference type="InterPro" id="IPR006311">
    <property type="entry name" value="TAT_signal"/>
</dbReference>
<dbReference type="Proteomes" id="UP000198403">
    <property type="component" value="Unassembled WGS sequence"/>
</dbReference>
<dbReference type="PROSITE" id="PS51318">
    <property type="entry name" value="TAT"/>
    <property type="match status" value="1"/>
</dbReference>
<protein>
    <submittedName>
        <fullName evidence="1">Kynurenine formamidase</fullName>
    </submittedName>
</protein>
<dbReference type="GO" id="GO:0019441">
    <property type="term" value="P:L-tryptophan catabolic process to kynurenine"/>
    <property type="evidence" value="ECO:0007669"/>
    <property type="project" value="InterPro"/>
</dbReference>
<dbReference type="GO" id="GO:0004061">
    <property type="term" value="F:arylformamidase activity"/>
    <property type="evidence" value="ECO:0007669"/>
    <property type="project" value="InterPro"/>
</dbReference>
<dbReference type="PANTHER" id="PTHR31118">
    <property type="entry name" value="CYCLASE-LIKE PROTEIN 2"/>
    <property type="match status" value="1"/>
</dbReference>
<gene>
    <name evidence="1" type="ORF">SAMN06272737_14321</name>
</gene>
<dbReference type="PANTHER" id="PTHR31118:SF12">
    <property type="entry name" value="CYCLASE-LIKE PROTEIN 2"/>
    <property type="match status" value="1"/>
</dbReference>
<dbReference type="EMBL" id="FZNO01000043">
    <property type="protein sequence ID" value="SNR94210.1"/>
    <property type="molecule type" value="Genomic_DNA"/>
</dbReference>
<proteinExistence type="predicted"/>
<dbReference type="Gene3D" id="3.50.30.50">
    <property type="entry name" value="Putative cyclase"/>
    <property type="match status" value="1"/>
</dbReference>
<dbReference type="Pfam" id="PF04199">
    <property type="entry name" value="Cyclase"/>
    <property type="match status" value="1"/>
</dbReference>
<dbReference type="InterPro" id="IPR007325">
    <property type="entry name" value="KFase/CYL"/>
</dbReference>
<evidence type="ECO:0000313" key="2">
    <source>
        <dbReference type="Proteomes" id="UP000198403"/>
    </source>
</evidence>
<name>A0A239AF73_9ACTN</name>
<accession>A0A239AF73</accession>
<evidence type="ECO:0000313" key="1">
    <source>
        <dbReference type="EMBL" id="SNR94210.1"/>
    </source>
</evidence>
<dbReference type="RefSeq" id="WP_089338904.1">
    <property type="nucleotide sequence ID" value="NZ_FZNO01000043.1"/>
</dbReference>
<dbReference type="InterPro" id="IPR037175">
    <property type="entry name" value="KFase_sf"/>
</dbReference>